<dbReference type="Gene3D" id="4.10.1110.10">
    <property type="entry name" value="AN1-like Zinc finger"/>
    <property type="match status" value="1"/>
</dbReference>
<evidence type="ECO:0000259" key="8">
    <source>
        <dbReference type="PROSITE" id="PS51039"/>
    </source>
</evidence>
<dbReference type="Pfam" id="PF01428">
    <property type="entry name" value="zf-AN1"/>
    <property type="match status" value="1"/>
</dbReference>
<dbReference type="SUPFAM" id="SSF48264">
    <property type="entry name" value="Cytochrome P450"/>
    <property type="match status" value="1"/>
</dbReference>
<dbReference type="PANTHER" id="PTHR10634:SF149">
    <property type="entry name" value="AN1-TYPE DOMAIN-CONTAINING PROTEIN-RELATED"/>
    <property type="match status" value="1"/>
</dbReference>
<comment type="caution">
    <text evidence="9">The sequence shown here is derived from an EMBL/GenBank/DDBJ whole genome shotgun (WGS) entry which is preliminary data.</text>
</comment>
<dbReference type="EMBL" id="JAFEMO010000008">
    <property type="protein sequence ID" value="KAH7565819.1"/>
    <property type="molecule type" value="Genomic_DNA"/>
</dbReference>
<feature type="region of interest" description="Disordered" evidence="6">
    <location>
        <begin position="148"/>
        <end position="190"/>
    </location>
</feature>
<dbReference type="InterPro" id="IPR035896">
    <property type="entry name" value="AN1-like_Znf"/>
</dbReference>
<evidence type="ECO:0000313" key="9">
    <source>
        <dbReference type="EMBL" id="KAH7565819.1"/>
    </source>
</evidence>
<name>A0ABQ8HNB2_9ROSI</name>
<evidence type="ECO:0000256" key="2">
    <source>
        <dbReference type="ARBA" id="ARBA00022723"/>
    </source>
</evidence>
<feature type="transmembrane region" description="Helical" evidence="7">
    <location>
        <begin position="6"/>
        <end position="25"/>
    </location>
</feature>
<feature type="transmembrane region" description="Helical" evidence="7">
    <location>
        <begin position="323"/>
        <end position="341"/>
    </location>
</feature>
<reference evidence="9 10" key="1">
    <citation type="submission" date="2021-02" db="EMBL/GenBank/DDBJ databases">
        <title>Plant Genome Project.</title>
        <authorList>
            <person name="Zhang R.-G."/>
        </authorList>
    </citation>
    <scope>NUCLEOTIDE SEQUENCE [LARGE SCALE GENOMIC DNA]</scope>
    <source>
        <tissue evidence="9">Leaves</tissue>
    </source>
</reference>
<keyword evidence="10" id="KW-1185">Reference proteome</keyword>
<dbReference type="Pfam" id="PF00067">
    <property type="entry name" value="p450"/>
    <property type="match status" value="1"/>
</dbReference>
<evidence type="ECO:0000256" key="6">
    <source>
        <dbReference type="SAM" id="MobiDB-lite"/>
    </source>
</evidence>
<proteinExistence type="predicted"/>
<evidence type="ECO:0000256" key="4">
    <source>
        <dbReference type="ARBA" id="ARBA00022833"/>
    </source>
</evidence>
<keyword evidence="2" id="KW-0479">Metal-binding</keyword>
<keyword evidence="4" id="KW-0862">Zinc</keyword>
<keyword evidence="3 5" id="KW-0863">Zinc-finger</keyword>
<dbReference type="Proteomes" id="UP000827721">
    <property type="component" value="Unassembled WGS sequence"/>
</dbReference>
<feature type="domain" description="AN1-type" evidence="8">
    <location>
        <begin position="187"/>
        <end position="233"/>
    </location>
</feature>
<dbReference type="PROSITE" id="PS51039">
    <property type="entry name" value="ZF_AN1"/>
    <property type="match status" value="1"/>
</dbReference>
<keyword evidence="7" id="KW-1133">Transmembrane helix</keyword>
<dbReference type="InterPro" id="IPR036396">
    <property type="entry name" value="Cyt_P450_sf"/>
</dbReference>
<dbReference type="InterPro" id="IPR001128">
    <property type="entry name" value="Cyt_P450"/>
</dbReference>
<keyword evidence="7" id="KW-0812">Transmembrane</keyword>
<keyword evidence="7" id="KW-0472">Membrane</keyword>
<gene>
    <name evidence="9" type="ORF">JRO89_XS08G0021500</name>
</gene>
<dbReference type="InterPro" id="IPR050652">
    <property type="entry name" value="AN1_A20_ZnFinger"/>
</dbReference>
<evidence type="ECO:0000256" key="5">
    <source>
        <dbReference type="PROSITE-ProRule" id="PRU00449"/>
    </source>
</evidence>
<accession>A0ABQ8HNB2</accession>
<dbReference type="SMART" id="SM00154">
    <property type="entry name" value="ZnF_AN1"/>
    <property type="match status" value="1"/>
</dbReference>
<evidence type="ECO:0000256" key="7">
    <source>
        <dbReference type="SAM" id="Phobius"/>
    </source>
</evidence>
<sequence length="342" mass="38132">MSWAWTALAVLVLLLFLIIQAIFLLKKRDAETKRLPPGPRGFPIFGSLHLLGKYPYRDLHKLAQKYGSIMFMRLGLKPTVVVSSPQVAELFLKPMTLSLLAGLLFRLSSSFYYLLKQSKNPIEEEKKNYKVTIDQIESNTPQVDVVVQENNSGGSSNNDDDNVHDNNNRSDAGQGGDEGASSENPEKRPANRCSFCRKRIGLTGFKCRCEQTFCSLHRYSDKHNCVFDYKARGRMLLPRRNPVVKADKCYVIAPVSEIYFPFTLKRGFWDMVAQGSILKRRETSSWWWGIVAALWVLLLSELGGVAVGAVCGAVGVLNLCFRSGFFVIGVALFGSCGLSCVG</sequence>
<evidence type="ECO:0000256" key="1">
    <source>
        <dbReference type="ARBA" id="ARBA00003732"/>
    </source>
</evidence>
<organism evidence="9 10">
    <name type="scientific">Xanthoceras sorbifolium</name>
    <dbReference type="NCBI Taxonomy" id="99658"/>
    <lineage>
        <taxon>Eukaryota</taxon>
        <taxon>Viridiplantae</taxon>
        <taxon>Streptophyta</taxon>
        <taxon>Embryophyta</taxon>
        <taxon>Tracheophyta</taxon>
        <taxon>Spermatophyta</taxon>
        <taxon>Magnoliopsida</taxon>
        <taxon>eudicotyledons</taxon>
        <taxon>Gunneridae</taxon>
        <taxon>Pentapetalae</taxon>
        <taxon>rosids</taxon>
        <taxon>malvids</taxon>
        <taxon>Sapindales</taxon>
        <taxon>Sapindaceae</taxon>
        <taxon>Xanthoceroideae</taxon>
        <taxon>Xanthoceras</taxon>
    </lineage>
</organism>
<evidence type="ECO:0000313" key="10">
    <source>
        <dbReference type="Proteomes" id="UP000827721"/>
    </source>
</evidence>
<protein>
    <recommendedName>
        <fullName evidence="8">AN1-type domain-containing protein</fullName>
    </recommendedName>
</protein>
<comment type="function">
    <text evidence="1">May be involved in environmental stress response.</text>
</comment>
<dbReference type="PANTHER" id="PTHR10634">
    <property type="entry name" value="AN1-TYPE ZINC FINGER PROTEIN"/>
    <property type="match status" value="1"/>
</dbReference>
<dbReference type="SUPFAM" id="SSF118310">
    <property type="entry name" value="AN1-like Zinc finger"/>
    <property type="match status" value="1"/>
</dbReference>
<dbReference type="InterPro" id="IPR000058">
    <property type="entry name" value="Znf_AN1"/>
</dbReference>
<evidence type="ECO:0000256" key="3">
    <source>
        <dbReference type="ARBA" id="ARBA00022771"/>
    </source>
</evidence>
<feature type="transmembrane region" description="Helical" evidence="7">
    <location>
        <begin position="286"/>
        <end position="317"/>
    </location>
</feature>
<dbReference type="Gene3D" id="1.10.630.10">
    <property type="entry name" value="Cytochrome P450"/>
    <property type="match status" value="1"/>
</dbReference>